<dbReference type="InterPro" id="IPR005119">
    <property type="entry name" value="LysR_subst-bd"/>
</dbReference>
<comment type="caution">
    <text evidence="6">The sequence shown here is derived from an EMBL/GenBank/DDBJ whole genome shotgun (WGS) entry which is preliminary data.</text>
</comment>
<evidence type="ECO:0000313" key="6">
    <source>
        <dbReference type="EMBL" id="OIQ89540.1"/>
    </source>
</evidence>
<dbReference type="PANTHER" id="PTHR30537:SF74">
    <property type="entry name" value="HTH-TYPE TRANSCRIPTIONAL REGULATOR TRPI"/>
    <property type="match status" value="1"/>
</dbReference>
<dbReference type="EMBL" id="MLJW01000326">
    <property type="protein sequence ID" value="OIQ89540.1"/>
    <property type="molecule type" value="Genomic_DNA"/>
</dbReference>
<dbReference type="Gene3D" id="3.40.190.10">
    <property type="entry name" value="Periplasmic binding protein-like II"/>
    <property type="match status" value="2"/>
</dbReference>
<dbReference type="FunFam" id="1.10.10.10:FF:000001">
    <property type="entry name" value="LysR family transcriptional regulator"/>
    <property type="match status" value="1"/>
</dbReference>
<gene>
    <name evidence="6" type="primary">gcvA_8</name>
    <name evidence="6" type="ORF">GALL_285660</name>
</gene>
<accession>A0A1J5RBP1</accession>
<dbReference type="GO" id="GO:0006351">
    <property type="term" value="P:DNA-templated transcription"/>
    <property type="evidence" value="ECO:0007669"/>
    <property type="project" value="TreeGrafter"/>
</dbReference>
<dbReference type="GO" id="GO:0003700">
    <property type="term" value="F:DNA-binding transcription factor activity"/>
    <property type="evidence" value="ECO:0007669"/>
    <property type="project" value="InterPro"/>
</dbReference>
<dbReference type="PANTHER" id="PTHR30537">
    <property type="entry name" value="HTH-TYPE TRANSCRIPTIONAL REGULATOR"/>
    <property type="match status" value="1"/>
</dbReference>
<dbReference type="Gene3D" id="1.10.10.10">
    <property type="entry name" value="Winged helix-like DNA-binding domain superfamily/Winged helix DNA-binding domain"/>
    <property type="match status" value="1"/>
</dbReference>
<keyword evidence="4" id="KW-0804">Transcription</keyword>
<dbReference type="InterPro" id="IPR036388">
    <property type="entry name" value="WH-like_DNA-bd_sf"/>
</dbReference>
<protein>
    <submittedName>
        <fullName evidence="6">Glycine cleavage system transcriptional activator</fullName>
    </submittedName>
</protein>
<dbReference type="CDD" id="cd08432">
    <property type="entry name" value="PBP2_GcdR_TrpI_HvrB_AmpR_like"/>
    <property type="match status" value="1"/>
</dbReference>
<dbReference type="InterPro" id="IPR058163">
    <property type="entry name" value="LysR-type_TF_proteobact-type"/>
</dbReference>
<dbReference type="AlphaFoldDB" id="A0A1J5RBP1"/>
<reference evidence="6" key="1">
    <citation type="submission" date="2016-10" db="EMBL/GenBank/DDBJ databases">
        <title>Sequence of Gallionella enrichment culture.</title>
        <authorList>
            <person name="Poehlein A."/>
            <person name="Muehling M."/>
            <person name="Daniel R."/>
        </authorList>
    </citation>
    <scope>NUCLEOTIDE SEQUENCE</scope>
</reference>
<dbReference type="Pfam" id="PF03466">
    <property type="entry name" value="LysR_substrate"/>
    <property type="match status" value="1"/>
</dbReference>
<dbReference type="PRINTS" id="PR00039">
    <property type="entry name" value="HTHLYSR"/>
</dbReference>
<evidence type="ECO:0000256" key="4">
    <source>
        <dbReference type="ARBA" id="ARBA00023163"/>
    </source>
</evidence>
<keyword evidence="2" id="KW-0805">Transcription regulation</keyword>
<evidence type="ECO:0000259" key="5">
    <source>
        <dbReference type="PROSITE" id="PS50931"/>
    </source>
</evidence>
<dbReference type="Pfam" id="PF00126">
    <property type="entry name" value="HTH_1"/>
    <property type="match status" value="1"/>
</dbReference>
<dbReference type="SUPFAM" id="SSF46785">
    <property type="entry name" value="Winged helix' DNA-binding domain"/>
    <property type="match status" value="1"/>
</dbReference>
<dbReference type="SUPFAM" id="SSF53850">
    <property type="entry name" value="Periplasmic binding protein-like II"/>
    <property type="match status" value="1"/>
</dbReference>
<organism evidence="6">
    <name type="scientific">mine drainage metagenome</name>
    <dbReference type="NCBI Taxonomy" id="410659"/>
    <lineage>
        <taxon>unclassified sequences</taxon>
        <taxon>metagenomes</taxon>
        <taxon>ecological metagenomes</taxon>
    </lineage>
</organism>
<sequence length="329" mass="35327">MPTASSPPRGFPRRIDAGNLRAFEAAARLGSFTAAARELFVTQSALSRQIQALEAEVGVALFLRDGPRIRLAEAGERLAAALRPALAALDGAVDDLRQSTQRPRVRITTFASFASLWLMPRLPLFQAAHPEVDIAVEATDRLADLDASGQDVAIRLAHPDNPLARAPGTRVLFEERIAPVCSPRLLAELQARGGLRTPADLRRATLIADVGSQGHSPSLARHIDALSWPGWFVAIGHAPVEPLSWLDLNFTHQAVQAALAGMGVAMGQMALVQHLLADGSLVLPLGPMRGSGYFYHLAQRVDAVRRPEVMALVQWLEAELHAPAPGEPA</sequence>
<dbReference type="InterPro" id="IPR000847">
    <property type="entry name" value="LysR_HTH_N"/>
</dbReference>
<dbReference type="InterPro" id="IPR036390">
    <property type="entry name" value="WH_DNA-bd_sf"/>
</dbReference>
<keyword evidence="3" id="KW-0238">DNA-binding</keyword>
<feature type="domain" description="HTH lysR-type" evidence="5">
    <location>
        <begin position="15"/>
        <end position="72"/>
    </location>
</feature>
<evidence type="ECO:0000256" key="1">
    <source>
        <dbReference type="ARBA" id="ARBA00009437"/>
    </source>
</evidence>
<comment type="similarity">
    <text evidence="1">Belongs to the LysR transcriptional regulatory family.</text>
</comment>
<dbReference type="PROSITE" id="PS50931">
    <property type="entry name" value="HTH_LYSR"/>
    <property type="match status" value="1"/>
</dbReference>
<name>A0A1J5RBP1_9ZZZZ</name>
<proteinExistence type="inferred from homology"/>
<dbReference type="GO" id="GO:0043565">
    <property type="term" value="F:sequence-specific DNA binding"/>
    <property type="evidence" value="ECO:0007669"/>
    <property type="project" value="TreeGrafter"/>
</dbReference>
<evidence type="ECO:0000256" key="2">
    <source>
        <dbReference type="ARBA" id="ARBA00023015"/>
    </source>
</evidence>
<evidence type="ECO:0000256" key="3">
    <source>
        <dbReference type="ARBA" id="ARBA00023125"/>
    </source>
</evidence>